<dbReference type="OrthoDB" id="166377at2"/>
<name>A0A173QTU7_9FIRM</name>
<dbReference type="AlphaFoldDB" id="A0A173QTU7"/>
<proteinExistence type="inferred from homology"/>
<dbReference type="EMBL" id="CYXN01000001">
    <property type="protein sequence ID" value="CUM69015.1"/>
    <property type="molecule type" value="Genomic_DNA"/>
</dbReference>
<dbReference type="PANTHER" id="PTHR39188">
    <property type="entry name" value="MEMBRANE-ASSOCIATED ZINC METALLOPROTEASE M50B"/>
    <property type="match status" value="1"/>
</dbReference>
<keyword evidence="3 8" id="KW-0645">Protease</keyword>
<sequence length="169" mass="18326">MNRVRAGKLIFRDPVLLCGAVYLLLYFDASGFLRLGLLAAVLHELGHILVYCIQQRHLPVIEVTMTGFCMHTAGERLSPRQRLVLAAAGPAVNFVLAGVWALRFSQTTTIRGSAFWAANLLTGLFNLLPIPPLDGAQMAACAGALWQQKHGKYAQTSGNDCKTGTFGVK</sequence>
<feature type="transmembrane region" description="Helical" evidence="7">
    <location>
        <begin position="83"/>
        <end position="102"/>
    </location>
</feature>
<evidence type="ECO:0000256" key="3">
    <source>
        <dbReference type="ARBA" id="ARBA00022670"/>
    </source>
</evidence>
<dbReference type="GO" id="GO:0008237">
    <property type="term" value="F:metallopeptidase activity"/>
    <property type="evidence" value="ECO:0007669"/>
    <property type="project" value="UniProtKB-KW"/>
</dbReference>
<keyword evidence="4" id="KW-0378">Hydrolase</keyword>
<comment type="similarity">
    <text evidence="2">Belongs to the peptidase M50B family.</text>
</comment>
<keyword evidence="7" id="KW-1133">Transmembrane helix</keyword>
<evidence type="ECO:0000313" key="9">
    <source>
        <dbReference type="Proteomes" id="UP000095649"/>
    </source>
</evidence>
<evidence type="ECO:0000313" key="8">
    <source>
        <dbReference type="EMBL" id="CUM69015.1"/>
    </source>
</evidence>
<evidence type="ECO:0000256" key="1">
    <source>
        <dbReference type="ARBA" id="ARBA00001947"/>
    </source>
</evidence>
<evidence type="ECO:0000256" key="2">
    <source>
        <dbReference type="ARBA" id="ARBA00007931"/>
    </source>
</evidence>
<accession>A0A173QTU7</accession>
<comment type="cofactor">
    <cofactor evidence="1">
        <name>Zn(2+)</name>
        <dbReference type="ChEBI" id="CHEBI:29105"/>
    </cofactor>
</comment>
<reference evidence="8 9" key="1">
    <citation type="submission" date="2015-09" db="EMBL/GenBank/DDBJ databases">
        <authorList>
            <consortium name="Pathogen Informatics"/>
        </authorList>
    </citation>
    <scope>NUCLEOTIDE SEQUENCE [LARGE SCALE GENOMIC DNA]</scope>
    <source>
        <strain evidence="8 9">2789STDY5834970</strain>
    </source>
</reference>
<evidence type="ECO:0000256" key="5">
    <source>
        <dbReference type="ARBA" id="ARBA00022833"/>
    </source>
</evidence>
<evidence type="ECO:0000256" key="7">
    <source>
        <dbReference type="SAM" id="Phobius"/>
    </source>
</evidence>
<evidence type="ECO:0000256" key="4">
    <source>
        <dbReference type="ARBA" id="ARBA00022801"/>
    </source>
</evidence>
<evidence type="ECO:0000256" key="6">
    <source>
        <dbReference type="ARBA" id="ARBA00023049"/>
    </source>
</evidence>
<dbReference type="RefSeq" id="WP_055184263.1">
    <property type="nucleotide sequence ID" value="NZ_CYXN01000001.1"/>
</dbReference>
<dbReference type="Proteomes" id="UP000095649">
    <property type="component" value="Unassembled WGS sequence"/>
</dbReference>
<dbReference type="GO" id="GO:0006508">
    <property type="term" value="P:proteolysis"/>
    <property type="evidence" value="ECO:0007669"/>
    <property type="project" value="UniProtKB-KW"/>
</dbReference>
<keyword evidence="7" id="KW-0472">Membrane</keyword>
<keyword evidence="5" id="KW-0862">Zinc</keyword>
<dbReference type="PANTHER" id="PTHR39188:SF3">
    <property type="entry name" value="STAGE IV SPORULATION PROTEIN FB"/>
    <property type="match status" value="1"/>
</dbReference>
<gene>
    <name evidence="8" type="ORF">ERS852582_00051</name>
</gene>
<keyword evidence="7" id="KW-0812">Transmembrane</keyword>
<organism evidence="8 9">
    <name type="scientific">Faecalibacterium prausnitzii</name>
    <dbReference type="NCBI Taxonomy" id="853"/>
    <lineage>
        <taxon>Bacteria</taxon>
        <taxon>Bacillati</taxon>
        <taxon>Bacillota</taxon>
        <taxon>Clostridia</taxon>
        <taxon>Eubacteriales</taxon>
        <taxon>Oscillospiraceae</taxon>
        <taxon>Faecalibacterium</taxon>
    </lineage>
</organism>
<protein>
    <submittedName>
        <fullName evidence="8">Zn-dependent proteases</fullName>
    </submittedName>
</protein>
<keyword evidence="6" id="KW-0482">Metalloprotease</keyword>